<name>A0AAX3LJW9_9ENTR</name>
<keyword evidence="2" id="KW-1185">Reference proteome</keyword>
<sequence>MTKEYLPHQKRVMDEHEELCGRIKELEAYIAATSLLACCMSTA</sequence>
<gene>
    <name evidence="1" type="ORF">PHA72_28040</name>
</gene>
<accession>A0AAX3LJW9</accession>
<dbReference type="EMBL" id="CP116350">
    <property type="protein sequence ID" value="WCE16277.1"/>
    <property type="molecule type" value="Genomic_DNA"/>
</dbReference>
<dbReference type="AlphaFoldDB" id="A0AAX3LJW9"/>
<dbReference type="RefSeq" id="WP_260459758.1">
    <property type="nucleotide sequence ID" value="NZ_CP116350.1"/>
</dbReference>
<evidence type="ECO:0000313" key="1">
    <source>
        <dbReference type="EMBL" id="WCE16277.1"/>
    </source>
</evidence>
<evidence type="ECO:0000313" key="2">
    <source>
        <dbReference type="Proteomes" id="UP001210538"/>
    </source>
</evidence>
<geneLocation type="plasmid" evidence="1 2">
    <name>unnamed3</name>
</geneLocation>
<dbReference type="Proteomes" id="UP001210538">
    <property type="component" value="Plasmid unnamed3"/>
</dbReference>
<proteinExistence type="predicted"/>
<keyword evidence="1" id="KW-0614">Plasmid</keyword>
<reference evidence="1 2" key="1">
    <citation type="submission" date="2023-01" db="EMBL/GenBank/DDBJ databases">
        <title>Genome sequence resource and annotation of Enterobacter ludwigii, an economically important pathogen of seedling wilt with strawberry.</title>
        <authorList>
            <person name="Xie Y."/>
        </authorList>
    </citation>
    <scope>NUCLEOTIDE SEQUENCE [LARGE SCALE GENOMIC DNA]</scope>
    <source>
        <strain evidence="1 2">CM-TZ4</strain>
        <plasmid evidence="1 2">unnamed3</plasmid>
    </source>
</reference>
<protein>
    <submittedName>
        <fullName evidence="1">Uncharacterized protein</fullName>
    </submittedName>
</protein>
<organism evidence="1 2">
    <name type="scientific">Enterobacter ludwigii</name>
    <dbReference type="NCBI Taxonomy" id="299767"/>
    <lineage>
        <taxon>Bacteria</taxon>
        <taxon>Pseudomonadati</taxon>
        <taxon>Pseudomonadota</taxon>
        <taxon>Gammaproteobacteria</taxon>
        <taxon>Enterobacterales</taxon>
        <taxon>Enterobacteriaceae</taxon>
        <taxon>Enterobacter</taxon>
        <taxon>Enterobacter cloacae complex</taxon>
    </lineage>
</organism>